<keyword evidence="4" id="KW-1185">Reference proteome</keyword>
<feature type="compositionally biased region" description="Low complexity" evidence="1">
    <location>
        <begin position="32"/>
        <end position="45"/>
    </location>
</feature>
<evidence type="ECO:0000313" key="3">
    <source>
        <dbReference type="EMBL" id="TFB68086.1"/>
    </source>
</evidence>
<evidence type="ECO:0000256" key="1">
    <source>
        <dbReference type="SAM" id="MobiDB-lite"/>
    </source>
</evidence>
<dbReference type="Proteomes" id="UP000298173">
    <property type="component" value="Unassembled WGS sequence"/>
</dbReference>
<dbReference type="AlphaFoldDB" id="A0A4R8UN50"/>
<sequence length="217" mass="21868">MDARVVLAEIALVGAALAGCAVAQPQQPEVTPNAPSSSAPSTSSLAPPPDTGGGEISVELAQLPIGGNVSFDENTLADNCVTVNWIVEQDDANIPDNVQIWISGATFTDDVYALADSGCSGENPPCIGFVFDVANQTCDLAIAPTGNQPSSPDAPLDVSISGEVTCSDGESFKCAKFLSALVTENNLSIPLDTPPADAPSDAPPADEGLGVTTSGPA</sequence>
<feature type="signal peptide" evidence="2">
    <location>
        <begin position="1"/>
        <end position="23"/>
    </location>
</feature>
<dbReference type="EMBL" id="SOEY01000034">
    <property type="protein sequence ID" value="TFB68086.1"/>
    <property type="molecule type" value="Genomic_DNA"/>
</dbReference>
<dbReference type="PROSITE" id="PS51257">
    <property type="entry name" value="PROKAR_LIPOPROTEIN"/>
    <property type="match status" value="1"/>
</dbReference>
<keyword evidence="2" id="KW-0732">Signal</keyword>
<accession>A0A4R8UN50</accession>
<reference evidence="3 4" key="1">
    <citation type="submission" date="2019-03" db="EMBL/GenBank/DDBJ databases">
        <title>Genomics of glacier-inhabiting Cryobacterium strains.</title>
        <authorList>
            <person name="Liu Q."/>
            <person name="Xin Y.-H."/>
        </authorList>
    </citation>
    <scope>NUCLEOTIDE SEQUENCE [LARGE SCALE GENOMIC DNA]</scope>
    <source>
        <strain evidence="3 4">HLT2-23</strain>
    </source>
</reference>
<dbReference type="RefSeq" id="WP_134504465.1">
    <property type="nucleotide sequence ID" value="NZ_SOEY01000034.1"/>
</dbReference>
<name>A0A4R8UN50_9MICO</name>
<proteinExistence type="predicted"/>
<evidence type="ECO:0000313" key="4">
    <source>
        <dbReference type="Proteomes" id="UP000298173"/>
    </source>
</evidence>
<feature type="chain" id="PRO_5020565440" evidence="2">
    <location>
        <begin position="24"/>
        <end position="217"/>
    </location>
</feature>
<feature type="region of interest" description="Disordered" evidence="1">
    <location>
        <begin position="27"/>
        <end position="54"/>
    </location>
</feature>
<organism evidence="3 4">
    <name type="scientific">Cryobacterium glaciale</name>
    <dbReference type="NCBI Taxonomy" id="1259145"/>
    <lineage>
        <taxon>Bacteria</taxon>
        <taxon>Bacillati</taxon>
        <taxon>Actinomycetota</taxon>
        <taxon>Actinomycetes</taxon>
        <taxon>Micrococcales</taxon>
        <taxon>Microbacteriaceae</taxon>
        <taxon>Cryobacterium</taxon>
    </lineage>
</organism>
<gene>
    <name evidence="3" type="ORF">E3O06_16350</name>
</gene>
<comment type="caution">
    <text evidence="3">The sequence shown here is derived from an EMBL/GenBank/DDBJ whole genome shotgun (WGS) entry which is preliminary data.</text>
</comment>
<feature type="region of interest" description="Disordered" evidence="1">
    <location>
        <begin position="188"/>
        <end position="217"/>
    </location>
</feature>
<evidence type="ECO:0000256" key="2">
    <source>
        <dbReference type="SAM" id="SignalP"/>
    </source>
</evidence>
<dbReference type="OrthoDB" id="9926039at2"/>
<protein>
    <submittedName>
        <fullName evidence="3">Uncharacterized protein</fullName>
    </submittedName>
</protein>